<dbReference type="Proteomes" id="UP000573327">
    <property type="component" value="Unassembled WGS sequence"/>
</dbReference>
<proteinExistence type="predicted"/>
<gene>
    <name evidence="1" type="ORF">F4556_007377</name>
</gene>
<keyword evidence="2" id="KW-1185">Reference proteome</keyword>
<name>A0A7W7SK66_9ACTN</name>
<organism evidence="1 2">
    <name type="scientific">Kitasatospora gansuensis</name>
    <dbReference type="NCBI Taxonomy" id="258050"/>
    <lineage>
        <taxon>Bacteria</taxon>
        <taxon>Bacillati</taxon>
        <taxon>Actinomycetota</taxon>
        <taxon>Actinomycetes</taxon>
        <taxon>Kitasatosporales</taxon>
        <taxon>Streptomycetaceae</taxon>
        <taxon>Kitasatospora</taxon>
    </lineage>
</organism>
<evidence type="ECO:0000313" key="1">
    <source>
        <dbReference type="EMBL" id="MBB4951842.1"/>
    </source>
</evidence>
<dbReference type="EMBL" id="JACHJR010000001">
    <property type="protein sequence ID" value="MBB4951842.1"/>
    <property type="molecule type" value="Genomic_DNA"/>
</dbReference>
<dbReference type="RefSeq" id="WP_184924086.1">
    <property type="nucleotide sequence ID" value="NZ_JACHJR010000001.1"/>
</dbReference>
<reference evidence="1 2" key="1">
    <citation type="submission" date="2020-08" db="EMBL/GenBank/DDBJ databases">
        <title>Sequencing the genomes of 1000 actinobacteria strains.</title>
        <authorList>
            <person name="Klenk H.-P."/>
        </authorList>
    </citation>
    <scope>NUCLEOTIDE SEQUENCE [LARGE SCALE GENOMIC DNA]</scope>
    <source>
        <strain evidence="1 2">DSM 44786</strain>
    </source>
</reference>
<sequence length="45" mass="4912">MRKDAQEAVDWLVDRFSRLVPGLPVTAGIEEGGGQFLLVLSAGRR</sequence>
<evidence type="ECO:0000313" key="2">
    <source>
        <dbReference type="Proteomes" id="UP000573327"/>
    </source>
</evidence>
<protein>
    <submittedName>
        <fullName evidence="1">Uncharacterized protein</fullName>
    </submittedName>
</protein>
<comment type="caution">
    <text evidence="1">The sequence shown here is derived from an EMBL/GenBank/DDBJ whole genome shotgun (WGS) entry which is preliminary data.</text>
</comment>
<dbReference type="AlphaFoldDB" id="A0A7W7SK66"/>
<accession>A0A7W7SK66</accession>